<sequence>MGHTYIKWLFIEISRYMFFFIPILKFNLDFLIFEHFLFHYFSDDLDYINIFIQLYSKAKKKTPKNKCVIDRPWKDVLSVCERPAMEKRSVWKYRAYFVLLGTYSAETWTLSVRETMKVEDIGTKFVRSMLVVTRRKDIRKLWGHKKYMR</sequence>
<accession>A0A7R9AW15</accession>
<proteinExistence type="predicted"/>
<gene>
    <name evidence="1" type="ORF">TSIB3V08_LOCUS5788</name>
</gene>
<evidence type="ECO:0000313" key="1">
    <source>
        <dbReference type="EMBL" id="CAD7261660.1"/>
    </source>
</evidence>
<reference evidence="1" key="1">
    <citation type="submission" date="2020-11" db="EMBL/GenBank/DDBJ databases">
        <authorList>
            <person name="Tran Van P."/>
        </authorList>
    </citation>
    <scope>NUCLEOTIDE SEQUENCE</scope>
</reference>
<dbReference type="EMBL" id="OC002326">
    <property type="protein sequence ID" value="CAD7261660.1"/>
    <property type="molecule type" value="Genomic_DNA"/>
</dbReference>
<protein>
    <submittedName>
        <fullName evidence="1">Uncharacterized protein</fullName>
    </submittedName>
</protein>
<organism evidence="1">
    <name type="scientific">Timema shepardi</name>
    <name type="common">Walking stick</name>
    <dbReference type="NCBI Taxonomy" id="629360"/>
    <lineage>
        <taxon>Eukaryota</taxon>
        <taxon>Metazoa</taxon>
        <taxon>Ecdysozoa</taxon>
        <taxon>Arthropoda</taxon>
        <taxon>Hexapoda</taxon>
        <taxon>Insecta</taxon>
        <taxon>Pterygota</taxon>
        <taxon>Neoptera</taxon>
        <taxon>Polyneoptera</taxon>
        <taxon>Phasmatodea</taxon>
        <taxon>Timematodea</taxon>
        <taxon>Timematoidea</taxon>
        <taxon>Timematidae</taxon>
        <taxon>Timema</taxon>
    </lineage>
</organism>
<name>A0A7R9AW15_TIMSH</name>
<dbReference type="AlphaFoldDB" id="A0A7R9AW15"/>